<reference evidence="13 14" key="1">
    <citation type="journal article" date="2014" name="Genome Biol. Evol.">
        <title>The secreted proteins of Achlya hypogyna and Thraustotheca clavata identify the ancestral oomycete secretome and reveal gene acquisitions by horizontal gene transfer.</title>
        <authorList>
            <person name="Misner I."/>
            <person name="Blouin N."/>
            <person name="Leonard G."/>
            <person name="Richards T.A."/>
            <person name="Lane C.E."/>
        </authorList>
    </citation>
    <scope>NUCLEOTIDE SEQUENCE [LARGE SCALE GENOMIC DNA]</scope>
    <source>
        <strain evidence="13 14">ATCC 48635</strain>
    </source>
</reference>
<dbReference type="InterPro" id="IPR038110">
    <property type="entry name" value="TD_ACT-like_sf"/>
</dbReference>
<dbReference type="Proteomes" id="UP000243579">
    <property type="component" value="Unassembled WGS sequence"/>
</dbReference>
<comment type="cofactor">
    <cofactor evidence="2 11">
        <name>pyridoxal 5'-phosphate</name>
        <dbReference type="ChEBI" id="CHEBI:597326"/>
    </cofactor>
</comment>
<dbReference type="Pfam" id="PF00291">
    <property type="entry name" value="PALP"/>
    <property type="match status" value="1"/>
</dbReference>
<dbReference type="Gene3D" id="3.40.50.1100">
    <property type="match status" value="2"/>
</dbReference>
<dbReference type="InterPro" id="IPR001721">
    <property type="entry name" value="TD_ACT-like"/>
</dbReference>
<evidence type="ECO:0000259" key="12">
    <source>
        <dbReference type="PROSITE" id="PS51672"/>
    </source>
</evidence>
<feature type="domain" description="ACT-like" evidence="12">
    <location>
        <begin position="358"/>
        <end position="431"/>
    </location>
</feature>
<evidence type="ECO:0000313" key="14">
    <source>
        <dbReference type="Proteomes" id="UP000243579"/>
    </source>
</evidence>
<dbReference type="Pfam" id="PF00585">
    <property type="entry name" value="Thr_dehydrat_C"/>
    <property type="match status" value="2"/>
</dbReference>
<dbReference type="STRING" id="1202772.A0A1V9ZAX4"/>
<dbReference type="SUPFAM" id="SSF55021">
    <property type="entry name" value="ACT-like"/>
    <property type="match status" value="2"/>
</dbReference>
<dbReference type="NCBIfam" id="NF006674">
    <property type="entry name" value="PRK09224.1"/>
    <property type="match status" value="1"/>
</dbReference>
<dbReference type="CDD" id="cd04907">
    <property type="entry name" value="ACT_ThrD-I_2"/>
    <property type="match status" value="1"/>
</dbReference>
<evidence type="ECO:0000256" key="10">
    <source>
        <dbReference type="ARBA" id="ARBA00023304"/>
    </source>
</evidence>
<dbReference type="GO" id="GO:0009097">
    <property type="term" value="P:isoleucine biosynthetic process"/>
    <property type="evidence" value="ECO:0007669"/>
    <property type="project" value="UniProtKB-UniRule"/>
</dbReference>
<evidence type="ECO:0000256" key="5">
    <source>
        <dbReference type="ARBA" id="ARBA00022605"/>
    </source>
</evidence>
<dbReference type="CDD" id="cd01562">
    <property type="entry name" value="Thr-dehyd"/>
    <property type="match status" value="1"/>
</dbReference>
<evidence type="ECO:0000256" key="1">
    <source>
        <dbReference type="ARBA" id="ARBA00001274"/>
    </source>
</evidence>
<protein>
    <recommendedName>
        <fullName evidence="11">Threonine dehydratase</fullName>
        <ecNumber evidence="11">4.3.1.19</ecNumber>
    </recommendedName>
    <alternativeName>
        <fullName evidence="11">Threonine deaminase</fullName>
    </alternativeName>
</protein>
<dbReference type="InterPro" id="IPR005787">
    <property type="entry name" value="Thr_deHydtase_biosynth"/>
</dbReference>
<dbReference type="GO" id="GO:0006567">
    <property type="term" value="P:L-threonine catabolic process"/>
    <property type="evidence" value="ECO:0007669"/>
    <property type="project" value="TreeGrafter"/>
</dbReference>
<dbReference type="GO" id="GO:0004794">
    <property type="term" value="F:threonine deaminase activity"/>
    <property type="evidence" value="ECO:0007669"/>
    <property type="project" value="UniProtKB-UniRule"/>
</dbReference>
<evidence type="ECO:0000313" key="13">
    <source>
        <dbReference type="EMBL" id="OQR95010.1"/>
    </source>
</evidence>
<dbReference type="PANTHER" id="PTHR48078">
    <property type="entry name" value="THREONINE DEHYDRATASE, MITOCHONDRIAL-RELATED"/>
    <property type="match status" value="1"/>
</dbReference>
<dbReference type="InterPro" id="IPR050147">
    <property type="entry name" value="Ser/Thr_Dehydratase"/>
</dbReference>
<dbReference type="GO" id="GO:0003941">
    <property type="term" value="F:L-serine ammonia-lyase activity"/>
    <property type="evidence" value="ECO:0007669"/>
    <property type="project" value="TreeGrafter"/>
</dbReference>
<keyword evidence="5 11" id="KW-0028">Amino-acid biosynthesis</keyword>
<evidence type="ECO:0000256" key="6">
    <source>
        <dbReference type="ARBA" id="ARBA00022624"/>
    </source>
</evidence>
<dbReference type="AlphaFoldDB" id="A0A1V9ZAX4"/>
<dbReference type="Gene3D" id="3.40.1020.10">
    <property type="entry name" value="Biosynthetic Threonine Deaminase, Domain 3"/>
    <property type="match status" value="1"/>
</dbReference>
<dbReference type="NCBIfam" id="TIGR01124">
    <property type="entry name" value="ilvA_2Cterm"/>
    <property type="match status" value="1"/>
</dbReference>
<dbReference type="OrthoDB" id="4418812at2759"/>
<dbReference type="InterPro" id="IPR000634">
    <property type="entry name" value="Ser/Thr_deHydtase_PyrdxlP-BS"/>
</dbReference>
<keyword evidence="9 11" id="KW-0456">Lyase</keyword>
<evidence type="ECO:0000256" key="4">
    <source>
        <dbReference type="ARBA" id="ARBA00010869"/>
    </source>
</evidence>
<dbReference type="InterPro" id="IPR045865">
    <property type="entry name" value="ACT-like_dom_sf"/>
</dbReference>
<dbReference type="GO" id="GO:0030170">
    <property type="term" value="F:pyridoxal phosphate binding"/>
    <property type="evidence" value="ECO:0007669"/>
    <property type="project" value="InterPro"/>
</dbReference>
<dbReference type="InterPro" id="IPR001926">
    <property type="entry name" value="TrpB-like_PALP"/>
</dbReference>
<keyword evidence="7" id="KW-0677">Repeat</keyword>
<dbReference type="PANTHER" id="PTHR48078:SF11">
    <property type="entry name" value="THREONINE DEHYDRATASE, MITOCHONDRIAL"/>
    <property type="match status" value="1"/>
</dbReference>
<keyword evidence="10 11" id="KW-0100">Branched-chain amino acid biosynthesis</keyword>
<organism evidence="13 14">
    <name type="scientific">Achlya hypogyna</name>
    <name type="common">Oomycete</name>
    <name type="synonym">Protoachlya hypogyna</name>
    <dbReference type="NCBI Taxonomy" id="1202772"/>
    <lineage>
        <taxon>Eukaryota</taxon>
        <taxon>Sar</taxon>
        <taxon>Stramenopiles</taxon>
        <taxon>Oomycota</taxon>
        <taxon>Saprolegniomycetes</taxon>
        <taxon>Saprolegniales</taxon>
        <taxon>Achlyaceae</taxon>
        <taxon>Achlya</taxon>
    </lineage>
</organism>
<comment type="similarity">
    <text evidence="4 11">Belongs to the serine/threonine dehydratase family.</text>
</comment>
<evidence type="ECO:0000256" key="11">
    <source>
        <dbReference type="RuleBase" id="RU362012"/>
    </source>
</evidence>
<dbReference type="UniPathway" id="UPA00047">
    <property type="reaction ID" value="UER00054"/>
</dbReference>
<evidence type="ECO:0000256" key="3">
    <source>
        <dbReference type="ARBA" id="ARBA00004810"/>
    </source>
</evidence>
<comment type="catalytic activity">
    <reaction evidence="1 11">
        <text>L-threonine = 2-oxobutanoate + NH4(+)</text>
        <dbReference type="Rhea" id="RHEA:22108"/>
        <dbReference type="ChEBI" id="CHEBI:16763"/>
        <dbReference type="ChEBI" id="CHEBI:28938"/>
        <dbReference type="ChEBI" id="CHEBI:57926"/>
        <dbReference type="EC" id="4.3.1.19"/>
    </reaction>
</comment>
<comment type="caution">
    <text evidence="13">The sequence shown here is derived from an EMBL/GenBank/DDBJ whole genome shotgun (WGS) entry which is preliminary data.</text>
</comment>
<sequence length="539" mass="59102">MFHLHKARFSSRAWSRALGSSLRYTPSLSTDDYCRMTIESRAYDIAVHTPLMKAHAMSAALRNTIYLKREDMQPVFSFKIRGAYNKMAHLSQAKRDAGVVCCSAGNHAQGVALSAKTLGIHATIVMPLATPDIKVKAVQQHGGSNIKIILHGNNFDEAAAEAKRIEANEGRTMILPFDDPLVIAGQGTIGMEILQQTTGQPLDAIFVCCGGGGMLAGVANWVKHFRPSVKVIGVEAADAAGMTASLAAGKRVELDQVGLFADGAAVKLVGQETFRICQEHVDEMVTVTTDDICAAIKTGFNDTRVVLEPAGALAIAGVDRYIKEKRIEGGHFCAITSGANMDFTRLRFVSERADGSETLISVKIDERPGAFERLHRYMDAEGVRITEFSYRYSEKDNAHICMSFQSQSRDQADSVLERLGAAGYAVEDLRDNELAKVHTRHLAGGKSVIVGDERLYRFEFADKPGALKAFLTHMNGGMTFNISLFHYRNHGADIGRVLVGFQVPPADDARFRDYLKAVAYHHVEETENPVYKQFLARTT</sequence>
<dbReference type="PROSITE" id="PS00165">
    <property type="entry name" value="DEHYDRATASE_SER_THR"/>
    <property type="match status" value="1"/>
</dbReference>
<dbReference type="PROSITE" id="PS51672">
    <property type="entry name" value="ACT_LIKE"/>
    <property type="match status" value="2"/>
</dbReference>
<evidence type="ECO:0000256" key="7">
    <source>
        <dbReference type="ARBA" id="ARBA00022737"/>
    </source>
</evidence>
<proteinExistence type="inferred from homology"/>
<dbReference type="InterPro" id="IPR036052">
    <property type="entry name" value="TrpB-like_PALP_sf"/>
</dbReference>
<keyword evidence="6 11" id="KW-0412">Isoleucine biosynthesis</keyword>
<comment type="pathway">
    <text evidence="3 11">Amino-acid biosynthesis; L-isoleucine biosynthesis; 2-oxobutanoate from L-threonine: step 1/1.</text>
</comment>
<keyword evidence="8 11" id="KW-0663">Pyridoxal phosphate</keyword>
<dbReference type="FunFam" id="3.40.50.1100:FF:000008">
    <property type="entry name" value="L-threonine dehydratase"/>
    <property type="match status" value="1"/>
</dbReference>
<evidence type="ECO:0000256" key="9">
    <source>
        <dbReference type="ARBA" id="ARBA00023239"/>
    </source>
</evidence>
<dbReference type="EMBL" id="JNBR01000341">
    <property type="protein sequence ID" value="OQR95010.1"/>
    <property type="molecule type" value="Genomic_DNA"/>
</dbReference>
<evidence type="ECO:0000256" key="8">
    <source>
        <dbReference type="ARBA" id="ARBA00022898"/>
    </source>
</evidence>
<dbReference type="SUPFAM" id="SSF53686">
    <property type="entry name" value="Tryptophan synthase beta subunit-like PLP-dependent enzymes"/>
    <property type="match status" value="1"/>
</dbReference>
<name>A0A1V9ZAX4_ACHHY</name>
<accession>A0A1V9ZAX4</accession>
<evidence type="ECO:0000256" key="2">
    <source>
        <dbReference type="ARBA" id="ARBA00001933"/>
    </source>
</evidence>
<dbReference type="EC" id="4.3.1.19" evidence="11"/>
<gene>
    <name evidence="13" type="ORF">ACHHYP_00636</name>
</gene>
<feature type="domain" description="ACT-like" evidence="12">
    <location>
        <begin position="454"/>
        <end position="527"/>
    </location>
</feature>
<dbReference type="GO" id="GO:0006565">
    <property type="term" value="P:L-serine catabolic process"/>
    <property type="evidence" value="ECO:0007669"/>
    <property type="project" value="TreeGrafter"/>
</dbReference>
<keyword evidence="14" id="KW-1185">Reference proteome</keyword>